<dbReference type="Proteomes" id="UP000250079">
    <property type="component" value="Chromosome"/>
</dbReference>
<comment type="similarity">
    <text evidence="1">Belongs to the ABC transporter superfamily.</text>
</comment>
<dbReference type="CDD" id="cd03224">
    <property type="entry name" value="ABC_TM1139_LivF_branched"/>
    <property type="match status" value="1"/>
</dbReference>
<dbReference type="PROSITE" id="PS50893">
    <property type="entry name" value="ABC_TRANSPORTER_2"/>
    <property type="match status" value="1"/>
</dbReference>
<name>A0A2Z2NNS0_9GAMM</name>
<dbReference type="GO" id="GO:0016887">
    <property type="term" value="F:ATP hydrolysis activity"/>
    <property type="evidence" value="ECO:0007669"/>
    <property type="project" value="InterPro"/>
</dbReference>
<gene>
    <name evidence="7" type="primary">livF_6</name>
    <name evidence="7" type="ORF">IMCC3135_13940</name>
</gene>
<keyword evidence="3" id="KW-0547">Nucleotide-binding</keyword>
<accession>A0A2Z2NNS0</accession>
<keyword evidence="2" id="KW-0813">Transport</keyword>
<dbReference type="SUPFAM" id="SSF52540">
    <property type="entry name" value="P-loop containing nucleoside triphosphate hydrolases"/>
    <property type="match status" value="1"/>
</dbReference>
<dbReference type="InterPro" id="IPR027417">
    <property type="entry name" value="P-loop_NTPase"/>
</dbReference>
<evidence type="ECO:0000256" key="5">
    <source>
        <dbReference type="ARBA" id="ARBA00022970"/>
    </source>
</evidence>
<dbReference type="PROSITE" id="PS00211">
    <property type="entry name" value="ABC_TRANSPORTER_1"/>
    <property type="match status" value="1"/>
</dbReference>
<dbReference type="EMBL" id="CP018632">
    <property type="protein sequence ID" value="ASJ72873.1"/>
    <property type="molecule type" value="Genomic_DNA"/>
</dbReference>
<keyword evidence="5" id="KW-0029">Amino-acid transport</keyword>
<keyword evidence="8" id="KW-1185">Reference proteome</keyword>
<evidence type="ECO:0000256" key="1">
    <source>
        <dbReference type="ARBA" id="ARBA00005417"/>
    </source>
</evidence>
<keyword evidence="4 7" id="KW-0067">ATP-binding</keyword>
<dbReference type="GO" id="GO:0015807">
    <property type="term" value="P:L-amino acid transport"/>
    <property type="evidence" value="ECO:0007669"/>
    <property type="project" value="TreeGrafter"/>
</dbReference>
<dbReference type="Pfam" id="PF00005">
    <property type="entry name" value="ABC_tran"/>
    <property type="match status" value="1"/>
</dbReference>
<evidence type="ECO:0000313" key="8">
    <source>
        <dbReference type="Proteomes" id="UP000250079"/>
    </source>
</evidence>
<dbReference type="PANTHER" id="PTHR43820">
    <property type="entry name" value="HIGH-AFFINITY BRANCHED-CHAIN AMINO ACID TRANSPORT ATP-BINDING PROTEIN LIVF"/>
    <property type="match status" value="1"/>
</dbReference>
<evidence type="ECO:0000259" key="6">
    <source>
        <dbReference type="PROSITE" id="PS50893"/>
    </source>
</evidence>
<dbReference type="GO" id="GO:0005524">
    <property type="term" value="F:ATP binding"/>
    <property type="evidence" value="ECO:0007669"/>
    <property type="project" value="UniProtKB-KW"/>
</dbReference>
<dbReference type="Gene3D" id="3.40.50.300">
    <property type="entry name" value="P-loop containing nucleotide triphosphate hydrolases"/>
    <property type="match status" value="1"/>
</dbReference>
<dbReference type="GO" id="GO:0015658">
    <property type="term" value="F:branched-chain amino acid transmembrane transporter activity"/>
    <property type="evidence" value="ECO:0007669"/>
    <property type="project" value="TreeGrafter"/>
</dbReference>
<proteinExistence type="inferred from homology"/>
<dbReference type="SMART" id="SM00382">
    <property type="entry name" value="AAA"/>
    <property type="match status" value="1"/>
</dbReference>
<evidence type="ECO:0000256" key="2">
    <source>
        <dbReference type="ARBA" id="ARBA00022448"/>
    </source>
</evidence>
<dbReference type="AlphaFoldDB" id="A0A2Z2NNS0"/>
<reference evidence="7 8" key="1">
    <citation type="submission" date="2016-12" db="EMBL/GenBank/DDBJ databases">
        <authorList>
            <person name="Song W.-J."/>
            <person name="Kurnit D.M."/>
        </authorList>
    </citation>
    <scope>NUCLEOTIDE SEQUENCE [LARGE SCALE GENOMIC DNA]</scope>
    <source>
        <strain evidence="7 8">IMCC3135</strain>
    </source>
</reference>
<dbReference type="InterPro" id="IPR003593">
    <property type="entry name" value="AAA+_ATPase"/>
</dbReference>
<organism evidence="7 8">
    <name type="scientific">Granulosicoccus antarcticus IMCC3135</name>
    <dbReference type="NCBI Taxonomy" id="1192854"/>
    <lineage>
        <taxon>Bacteria</taxon>
        <taxon>Pseudomonadati</taxon>
        <taxon>Pseudomonadota</taxon>
        <taxon>Gammaproteobacteria</taxon>
        <taxon>Chromatiales</taxon>
        <taxon>Granulosicoccaceae</taxon>
        <taxon>Granulosicoccus</taxon>
    </lineage>
</organism>
<protein>
    <submittedName>
        <fullName evidence="7">High-affinity branched-chain amino acid transport ATP-binding protein LivF</fullName>
    </submittedName>
</protein>
<evidence type="ECO:0000256" key="3">
    <source>
        <dbReference type="ARBA" id="ARBA00022741"/>
    </source>
</evidence>
<feature type="domain" description="ABC transporter" evidence="6">
    <location>
        <begin position="17"/>
        <end position="247"/>
    </location>
</feature>
<evidence type="ECO:0000256" key="4">
    <source>
        <dbReference type="ARBA" id="ARBA00022840"/>
    </source>
</evidence>
<evidence type="ECO:0000313" key="7">
    <source>
        <dbReference type="EMBL" id="ASJ72873.1"/>
    </source>
</evidence>
<dbReference type="InterPro" id="IPR017871">
    <property type="entry name" value="ABC_transporter-like_CS"/>
</dbReference>
<dbReference type="PANTHER" id="PTHR43820:SF4">
    <property type="entry name" value="HIGH-AFFINITY BRANCHED-CHAIN AMINO ACID TRANSPORT ATP-BINDING PROTEIN LIVF"/>
    <property type="match status" value="1"/>
</dbReference>
<dbReference type="InterPro" id="IPR003439">
    <property type="entry name" value="ABC_transporter-like_ATP-bd"/>
</dbReference>
<dbReference type="KEGG" id="gai:IMCC3135_13940"/>
<sequence>MLLKLTWEASYLTEAILSVSDLRSGYGRTVICDDISLQVPAGQISCIIGPNGAGKSTLLKTIAGVVPAIAGSIRVSGAEIAGLPAAQVAGSGMAYVPQEANVFRALTTHENLAMGGWQDESRMQAARDRIYEMFPDLKPLARVPAGNLSGGQRQMVAFGMALMLEPKVLLLDEPSAGLSPLMVGEMFETVRRVNAEGVAILMVEQNALQGLKTAHEGIVMASGRIAMQGTASELLNSADVSELYLGSRI</sequence>
<dbReference type="InterPro" id="IPR052156">
    <property type="entry name" value="BCAA_Transport_ATP-bd_LivF"/>
</dbReference>